<sequence length="82" mass="9049">MVESPALRLYSLFEVVFLVSYGLNKPENQVLLAFAQAGGRAVLGSLSQWLILAGGLRQQVLTYLIIHRVAEGTAWSKNTMNK</sequence>
<organism evidence="1 2">
    <name type="scientific">Ganoderma sinense ZZ0214-1</name>
    <dbReference type="NCBI Taxonomy" id="1077348"/>
    <lineage>
        <taxon>Eukaryota</taxon>
        <taxon>Fungi</taxon>
        <taxon>Dikarya</taxon>
        <taxon>Basidiomycota</taxon>
        <taxon>Agaricomycotina</taxon>
        <taxon>Agaricomycetes</taxon>
        <taxon>Polyporales</taxon>
        <taxon>Polyporaceae</taxon>
        <taxon>Ganoderma</taxon>
    </lineage>
</organism>
<dbReference type="Proteomes" id="UP000230002">
    <property type="component" value="Unassembled WGS sequence"/>
</dbReference>
<dbReference type="AlphaFoldDB" id="A0A2G8SBN7"/>
<reference evidence="1 2" key="1">
    <citation type="journal article" date="2015" name="Sci. Rep.">
        <title>Chromosome-level genome map provides insights into diverse defense mechanisms in the medicinal fungus Ganoderma sinense.</title>
        <authorList>
            <person name="Zhu Y."/>
            <person name="Xu J."/>
            <person name="Sun C."/>
            <person name="Zhou S."/>
            <person name="Xu H."/>
            <person name="Nelson D.R."/>
            <person name="Qian J."/>
            <person name="Song J."/>
            <person name="Luo H."/>
            <person name="Xiang L."/>
            <person name="Li Y."/>
            <person name="Xu Z."/>
            <person name="Ji A."/>
            <person name="Wang L."/>
            <person name="Lu S."/>
            <person name="Hayward A."/>
            <person name="Sun W."/>
            <person name="Li X."/>
            <person name="Schwartz D.C."/>
            <person name="Wang Y."/>
            <person name="Chen S."/>
        </authorList>
    </citation>
    <scope>NUCLEOTIDE SEQUENCE [LARGE SCALE GENOMIC DNA]</scope>
    <source>
        <strain evidence="1 2">ZZ0214-1</strain>
    </source>
</reference>
<gene>
    <name evidence="1" type="ORF">GSI_05858</name>
</gene>
<proteinExistence type="predicted"/>
<keyword evidence="2" id="KW-1185">Reference proteome</keyword>
<name>A0A2G8SBN7_9APHY</name>
<evidence type="ECO:0000313" key="1">
    <source>
        <dbReference type="EMBL" id="PIL31161.1"/>
    </source>
</evidence>
<dbReference type="EMBL" id="AYKW01000012">
    <property type="protein sequence ID" value="PIL31161.1"/>
    <property type="molecule type" value="Genomic_DNA"/>
</dbReference>
<accession>A0A2G8SBN7</accession>
<evidence type="ECO:0000313" key="2">
    <source>
        <dbReference type="Proteomes" id="UP000230002"/>
    </source>
</evidence>
<comment type="caution">
    <text evidence="1">The sequence shown here is derived from an EMBL/GenBank/DDBJ whole genome shotgun (WGS) entry which is preliminary data.</text>
</comment>
<protein>
    <submittedName>
        <fullName evidence="1">Uncharacterized protein</fullName>
    </submittedName>
</protein>